<dbReference type="RefSeq" id="WP_102331579.1">
    <property type="nucleotide sequence ID" value="NZ_CP058566.2"/>
</dbReference>
<evidence type="ECO:0000313" key="1">
    <source>
        <dbReference type="EMBL" id="PPD57383.1"/>
    </source>
</evidence>
<comment type="caution">
    <text evidence="1">The sequence shown here is derived from an EMBL/GenBank/DDBJ whole genome shotgun (WGS) entry which is preliminary data.</text>
</comment>
<accession>A0A2P5P516</accession>
<reference evidence="1 2" key="1">
    <citation type="journal article" date="2017" name="ISME J.">
        <title>Grape pomace compost harbors organohalide-respiring Dehalogenimonas species with novel reductive dehalogenase genes.</title>
        <authorList>
            <person name="Yang Y."/>
            <person name="Higgins S.A."/>
            <person name="Yan J."/>
            <person name="Simsir B."/>
            <person name="Chourey K."/>
            <person name="Iyer R."/>
            <person name="Hettich R.L."/>
            <person name="Baldwin B."/>
            <person name="Ogles D.M."/>
            <person name="Loffler F.E."/>
        </authorList>
    </citation>
    <scope>NUCLEOTIDE SEQUENCE [LARGE SCALE GENOMIC DNA]</scope>
    <source>
        <strain evidence="1 2">GP</strain>
    </source>
</reference>
<dbReference type="AlphaFoldDB" id="A0A2P5P516"/>
<dbReference type="OrthoDB" id="9803063at2"/>
<dbReference type="Proteomes" id="UP000235653">
    <property type="component" value="Unassembled WGS sequence"/>
</dbReference>
<gene>
    <name evidence="1" type="ORF">JP09_010115</name>
</gene>
<dbReference type="EMBL" id="JQAN02000014">
    <property type="protein sequence ID" value="PPD57383.1"/>
    <property type="molecule type" value="Genomic_DNA"/>
</dbReference>
<keyword evidence="2" id="KW-1185">Reference proteome</keyword>
<name>A0A2P5P516_9CHLR</name>
<protein>
    <submittedName>
        <fullName evidence="1">Uncharacterized protein</fullName>
    </submittedName>
</protein>
<sequence length="407" mass="47993">MDLSKKFSIAHYDNWQEPNLYYEAIKNSSQKFKNEIFDIYFGKTFRYKYREQEIYDVYSKPHEIMYGNVMGVEASDAQVDNLFKIQTEFGIEISLTLNQLNIPVEMFYSKNDRVVSAFLDWVGEYYYRGLRNCTLANNHLMRTGLLQKRFPDMKWKNTVNQQVSNSQQVLDYLYLGYNIVQLDRSLNRNIDELKRVKEVVEGFRVKFPEKLVKTSLLVWEDCLPSCPFKREHDDLQIYLKKINYWDSQLGTLTCNRWTDKNGGSLLPRFGTNCYWTSLDTFKEYANLVDIFKYSGRLNKIHPHGTGKMMFGWQFIPKGENGYFIGSFSELIENAIEPLHIWGFGPYLSDRGELDVDRINNKLLGDLWLTEKGRKLEYTLKNCRNLCHRCHLCERTFGTPDIDSAVEL</sequence>
<evidence type="ECO:0000313" key="2">
    <source>
        <dbReference type="Proteomes" id="UP000235653"/>
    </source>
</evidence>
<organism evidence="1 2">
    <name type="scientific">Dehalogenimonas etheniformans</name>
    <dbReference type="NCBI Taxonomy" id="1536648"/>
    <lineage>
        <taxon>Bacteria</taxon>
        <taxon>Bacillati</taxon>
        <taxon>Chloroflexota</taxon>
        <taxon>Dehalococcoidia</taxon>
        <taxon>Dehalococcoidales</taxon>
        <taxon>Dehalococcoidaceae</taxon>
        <taxon>Dehalogenimonas</taxon>
    </lineage>
</organism>
<proteinExistence type="predicted"/>